<name>A0AAV8T5T1_9ROSI</name>
<organism evidence="1 2">
    <name type="scientific">Erythroxylum novogranatense</name>
    <dbReference type="NCBI Taxonomy" id="1862640"/>
    <lineage>
        <taxon>Eukaryota</taxon>
        <taxon>Viridiplantae</taxon>
        <taxon>Streptophyta</taxon>
        <taxon>Embryophyta</taxon>
        <taxon>Tracheophyta</taxon>
        <taxon>Spermatophyta</taxon>
        <taxon>Magnoliopsida</taxon>
        <taxon>eudicotyledons</taxon>
        <taxon>Gunneridae</taxon>
        <taxon>Pentapetalae</taxon>
        <taxon>rosids</taxon>
        <taxon>fabids</taxon>
        <taxon>Malpighiales</taxon>
        <taxon>Erythroxylaceae</taxon>
        <taxon>Erythroxylum</taxon>
    </lineage>
</organism>
<dbReference type="Proteomes" id="UP001159364">
    <property type="component" value="Linkage Group LG06"/>
</dbReference>
<dbReference type="PANTHER" id="PTHR34789:SF1">
    <property type="entry name" value="EXPRESSED PROTEIN"/>
    <property type="match status" value="1"/>
</dbReference>
<dbReference type="AlphaFoldDB" id="A0AAV8T5T1"/>
<dbReference type="EMBL" id="JAIWQS010000006">
    <property type="protein sequence ID" value="KAJ8761664.1"/>
    <property type="molecule type" value="Genomic_DNA"/>
</dbReference>
<gene>
    <name evidence="1" type="ORF">K2173_004440</name>
</gene>
<evidence type="ECO:0000313" key="1">
    <source>
        <dbReference type="EMBL" id="KAJ8761664.1"/>
    </source>
</evidence>
<comment type="caution">
    <text evidence="1">The sequence shown here is derived from an EMBL/GenBank/DDBJ whole genome shotgun (WGS) entry which is preliminary data.</text>
</comment>
<reference evidence="1 2" key="1">
    <citation type="submission" date="2021-09" db="EMBL/GenBank/DDBJ databases">
        <title>Genomic insights and catalytic innovation underlie evolution of tropane alkaloids biosynthesis.</title>
        <authorList>
            <person name="Wang Y.-J."/>
            <person name="Tian T."/>
            <person name="Huang J.-P."/>
            <person name="Huang S.-X."/>
        </authorList>
    </citation>
    <scope>NUCLEOTIDE SEQUENCE [LARGE SCALE GENOMIC DNA]</scope>
    <source>
        <strain evidence="1">KIB-2018</strain>
        <tissue evidence="1">Leaf</tissue>
    </source>
</reference>
<dbReference type="PANTHER" id="PTHR34789">
    <property type="entry name" value="EXPRESSED PROTEIN"/>
    <property type="match status" value="1"/>
</dbReference>
<accession>A0AAV8T5T1</accession>
<keyword evidence="2" id="KW-1185">Reference proteome</keyword>
<sequence length="149" mass="16350">MRTLPPLSSHPHRFRLQIFLTLAYSTGNNNNNGGGLLGLFRPRNGFGIPGLKKGGVTLPLAMVVLPVAGYPRCGVIRPTVAFKEKGPCYNKKLTCPAKCFGSYSRSGKGTVPAAVAEVVLWLVRVWCLLLEELWAASYVDCCEHAYYYD</sequence>
<evidence type="ECO:0000313" key="2">
    <source>
        <dbReference type="Proteomes" id="UP001159364"/>
    </source>
</evidence>
<protein>
    <submittedName>
        <fullName evidence="1">Uncharacterized protein</fullName>
    </submittedName>
</protein>
<proteinExistence type="predicted"/>